<dbReference type="InterPro" id="IPR044098">
    <property type="entry name" value="STAMBP/STALP-like_MPN"/>
</dbReference>
<evidence type="ECO:0000256" key="9">
    <source>
        <dbReference type="SAM" id="MobiDB-lite"/>
    </source>
</evidence>
<dbReference type="SMART" id="SM00232">
    <property type="entry name" value="JAB_MPN"/>
    <property type="match status" value="1"/>
</dbReference>
<dbReference type="Gene3D" id="1.20.58.80">
    <property type="entry name" value="Phosphotransferase system, lactose/cellobiose-type IIA subunit"/>
    <property type="match status" value="1"/>
</dbReference>
<protein>
    <recommendedName>
        <fullName evidence="10">MPN domain-containing protein</fullName>
    </recommendedName>
</protein>
<dbReference type="GO" id="GO:0070536">
    <property type="term" value="P:protein K63-linked deubiquitination"/>
    <property type="evidence" value="ECO:0007669"/>
    <property type="project" value="InterPro"/>
</dbReference>
<evidence type="ECO:0000256" key="2">
    <source>
        <dbReference type="ARBA" id="ARBA00010981"/>
    </source>
</evidence>
<dbReference type="STRING" id="91928.A0A0D1Y992"/>
<feature type="compositionally biased region" description="Polar residues" evidence="9">
    <location>
        <begin position="243"/>
        <end position="255"/>
    </location>
</feature>
<keyword evidence="6" id="KW-0378">Hydrolase</keyword>
<dbReference type="PROSITE" id="PS50249">
    <property type="entry name" value="MPN"/>
    <property type="match status" value="1"/>
</dbReference>
<dbReference type="InterPro" id="IPR037518">
    <property type="entry name" value="MPN"/>
</dbReference>
<dbReference type="CDD" id="cd08066">
    <property type="entry name" value="MPN_AMSH_like"/>
    <property type="match status" value="1"/>
</dbReference>
<keyword evidence="5" id="KW-0833">Ubl conjugation pathway</keyword>
<dbReference type="InterPro" id="IPR000555">
    <property type="entry name" value="JAMM/MPN+_dom"/>
</dbReference>
<dbReference type="Pfam" id="PF08969">
    <property type="entry name" value="USP8_dimer"/>
    <property type="match status" value="1"/>
</dbReference>
<keyword evidence="3" id="KW-0645">Protease</keyword>
<dbReference type="SUPFAM" id="SSF140856">
    <property type="entry name" value="USP8 N-terminal domain-like"/>
    <property type="match status" value="1"/>
</dbReference>
<dbReference type="InterPro" id="IPR015063">
    <property type="entry name" value="USP8_dimer"/>
</dbReference>
<dbReference type="Proteomes" id="UP000053328">
    <property type="component" value="Unassembled WGS sequence"/>
</dbReference>
<dbReference type="SUPFAM" id="SSF102712">
    <property type="entry name" value="JAB1/MPN domain"/>
    <property type="match status" value="1"/>
</dbReference>
<dbReference type="FunFam" id="3.40.140.10:FF:000033">
    <property type="entry name" value="AMSH-like protease sst2"/>
    <property type="match status" value="1"/>
</dbReference>
<accession>A0A0D1Y992</accession>
<dbReference type="GO" id="GO:0061578">
    <property type="term" value="F:K63-linked deubiquitinase activity"/>
    <property type="evidence" value="ECO:0007669"/>
    <property type="project" value="InterPro"/>
</dbReference>
<dbReference type="GO" id="GO:0016020">
    <property type="term" value="C:membrane"/>
    <property type="evidence" value="ECO:0007669"/>
    <property type="project" value="TreeGrafter"/>
</dbReference>
<evidence type="ECO:0000256" key="7">
    <source>
        <dbReference type="ARBA" id="ARBA00022833"/>
    </source>
</evidence>
<feature type="domain" description="MPN" evidence="10">
    <location>
        <begin position="317"/>
        <end position="450"/>
    </location>
</feature>
<dbReference type="VEuPathDB" id="FungiDB:PV08_10822"/>
<sequence>MSSHRGSPTSPRPPRSVQQITKVAQEYEYDAQIPLRIWLRSAQAMLKQADTYMREGDEETTYMLLFRYAHLVLSQLPQHPQYRDKTATHLQGLMQEAEREVNDVLKMLDLMKPRINERYNRYIKVVKEREARKIAQTQPYQAGPTPAIPSQRTQPLQAHENKEFAVRLAQKEISRRAANRQNASTMGSDGEDLSTRLQELRARVDGRRLQSLHSGGAQASPSVDSSLHYHYPSVPSQHLPPTASFSSLLPSQQSYGRDIPLSPPMVPPKPRSEIAAPPPRPDKVSAQPEVESRSATPEPTHVFAPAAYLENGEPLRTIFLPPELRTTFLRIAYKNTLANLETCGFLAGNLIANAFFISRLIIPSQTATSDTCEMTNESQLFDYVDTEDLMVLGWIHTHPTQTCFMSSRDLHTHAGYQMMLAESIAIVCAPSKGDVTHGGDWGAFRLTDPPGKKAILNCDQPGIFHPHAIENIYTDALRPGHVVEAKGMKFEVVDLRDK</sequence>
<comment type="similarity">
    <text evidence="2">Belongs to the peptidase M67C family.</text>
</comment>
<proteinExistence type="inferred from homology"/>
<keyword evidence="7" id="KW-0862">Zinc</keyword>
<evidence type="ECO:0000256" key="8">
    <source>
        <dbReference type="ARBA" id="ARBA00023049"/>
    </source>
</evidence>
<dbReference type="RefSeq" id="XP_016231737.1">
    <property type="nucleotide sequence ID" value="XM_016385135.1"/>
</dbReference>
<dbReference type="MEROPS" id="M67.A14"/>
<dbReference type="HOGENOM" id="CLU_023304_4_0_1"/>
<keyword evidence="12" id="KW-1185">Reference proteome</keyword>
<dbReference type="PANTHER" id="PTHR12947:SF13">
    <property type="entry name" value="FI19924P1"/>
    <property type="match status" value="1"/>
</dbReference>
<evidence type="ECO:0000256" key="6">
    <source>
        <dbReference type="ARBA" id="ARBA00022801"/>
    </source>
</evidence>
<feature type="region of interest" description="Disordered" evidence="9">
    <location>
        <begin position="207"/>
        <end position="297"/>
    </location>
</feature>
<evidence type="ECO:0000313" key="11">
    <source>
        <dbReference type="EMBL" id="KIW11521.1"/>
    </source>
</evidence>
<evidence type="ECO:0000259" key="10">
    <source>
        <dbReference type="PROSITE" id="PS50249"/>
    </source>
</evidence>
<reference evidence="11 12" key="1">
    <citation type="submission" date="2015-01" db="EMBL/GenBank/DDBJ databases">
        <title>The Genome Sequence of Exophiala spinifera CBS89968.</title>
        <authorList>
            <consortium name="The Broad Institute Genomics Platform"/>
            <person name="Cuomo C."/>
            <person name="de Hoog S."/>
            <person name="Gorbushina A."/>
            <person name="Stielow B."/>
            <person name="Teixiera M."/>
            <person name="Abouelleil A."/>
            <person name="Chapman S.B."/>
            <person name="Priest M."/>
            <person name="Young S.K."/>
            <person name="Wortman J."/>
            <person name="Nusbaum C."/>
            <person name="Birren B."/>
        </authorList>
    </citation>
    <scope>NUCLEOTIDE SEQUENCE [LARGE SCALE GENOMIC DNA]</scope>
    <source>
        <strain evidence="11 12">CBS 89968</strain>
    </source>
</reference>
<dbReference type="AlphaFoldDB" id="A0A0D1Y992"/>
<dbReference type="EMBL" id="KN847499">
    <property type="protein sequence ID" value="KIW11521.1"/>
    <property type="molecule type" value="Genomic_DNA"/>
</dbReference>
<evidence type="ECO:0000256" key="4">
    <source>
        <dbReference type="ARBA" id="ARBA00022723"/>
    </source>
</evidence>
<organism evidence="11 12">
    <name type="scientific">Exophiala spinifera</name>
    <dbReference type="NCBI Taxonomy" id="91928"/>
    <lineage>
        <taxon>Eukaryota</taxon>
        <taxon>Fungi</taxon>
        <taxon>Dikarya</taxon>
        <taxon>Ascomycota</taxon>
        <taxon>Pezizomycotina</taxon>
        <taxon>Eurotiomycetes</taxon>
        <taxon>Chaetothyriomycetidae</taxon>
        <taxon>Chaetothyriales</taxon>
        <taxon>Herpotrichiellaceae</taxon>
        <taxon>Exophiala</taxon>
    </lineage>
</organism>
<dbReference type="GO" id="GO:0140492">
    <property type="term" value="F:metal-dependent deubiquitinase activity"/>
    <property type="evidence" value="ECO:0007669"/>
    <property type="project" value="InterPro"/>
</dbReference>
<evidence type="ECO:0000256" key="5">
    <source>
        <dbReference type="ARBA" id="ARBA00022786"/>
    </source>
</evidence>
<keyword evidence="8" id="KW-0482">Metalloprotease</keyword>
<evidence type="ECO:0000313" key="12">
    <source>
        <dbReference type="Proteomes" id="UP000053328"/>
    </source>
</evidence>
<evidence type="ECO:0000256" key="1">
    <source>
        <dbReference type="ARBA" id="ARBA00001947"/>
    </source>
</evidence>
<feature type="compositionally biased region" description="Polar residues" evidence="9">
    <location>
        <begin position="211"/>
        <end position="225"/>
    </location>
</feature>
<keyword evidence="4" id="KW-0479">Metal-binding</keyword>
<feature type="region of interest" description="Disordered" evidence="9">
    <location>
        <begin position="134"/>
        <end position="158"/>
    </location>
</feature>
<dbReference type="GO" id="GO:0006508">
    <property type="term" value="P:proteolysis"/>
    <property type="evidence" value="ECO:0007669"/>
    <property type="project" value="UniProtKB-KW"/>
</dbReference>
<dbReference type="Gene3D" id="3.40.140.10">
    <property type="entry name" value="Cytidine Deaminase, domain 2"/>
    <property type="match status" value="1"/>
</dbReference>
<dbReference type="GO" id="GO:0005768">
    <property type="term" value="C:endosome"/>
    <property type="evidence" value="ECO:0007669"/>
    <property type="project" value="TreeGrafter"/>
</dbReference>
<gene>
    <name evidence="11" type="ORF">PV08_10822</name>
</gene>
<dbReference type="GO" id="GO:0046872">
    <property type="term" value="F:metal ion binding"/>
    <property type="evidence" value="ECO:0007669"/>
    <property type="project" value="UniProtKB-KW"/>
</dbReference>
<dbReference type="Pfam" id="PF01398">
    <property type="entry name" value="JAB"/>
    <property type="match status" value="1"/>
</dbReference>
<comment type="cofactor">
    <cofactor evidence="1">
        <name>Zn(2+)</name>
        <dbReference type="ChEBI" id="CHEBI:29105"/>
    </cofactor>
</comment>
<evidence type="ECO:0000256" key="3">
    <source>
        <dbReference type="ARBA" id="ARBA00022670"/>
    </source>
</evidence>
<dbReference type="OrthoDB" id="3640at2759"/>
<dbReference type="PANTHER" id="PTHR12947">
    <property type="entry name" value="AMSH-LIKE PROTEASE"/>
    <property type="match status" value="1"/>
</dbReference>
<dbReference type="GeneID" id="27337905"/>
<name>A0A0D1Y992_9EURO</name>